<dbReference type="InterPro" id="IPR002320">
    <property type="entry name" value="Thr-tRNA-ligase_IIa"/>
</dbReference>
<dbReference type="STRING" id="1797725.A3A49_02745"/>
<keyword evidence="8" id="KW-0648">Protein biosynthesis</keyword>
<evidence type="ECO:0000256" key="5">
    <source>
        <dbReference type="ARBA" id="ARBA00022741"/>
    </source>
</evidence>
<accession>A0A1F5H1G6</accession>
<evidence type="ECO:0000313" key="13">
    <source>
        <dbReference type="EMBL" id="OGD97895.1"/>
    </source>
</evidence>
<evidence type="ECO:0000256" key="2">
    <source>
        <dbReference type="ARBA" id="ARBA00013163"/>
    </source>
</evidence>
<proteinExistence type="inferred from homology"/>
<evidence type="ECO:0000256" key="8">
    <source>
        <dbReference type="ARBA" id="ARBA00022917"/>
    </source>
</evidence>
<dbReference type="CDD" id="cd00860">
    <property type="entry name" value="ThrRS_anticodon"/>
    <property type="match status" value="1"/>
</dbReference>
<keyword evidence="5" id="KW-0547">Nucleotide-binding</keyword>
<dbReference type="GO" id="GO:0005524">
    <property type="term" value="F:ATP binding"/>
    <property type="evidence" value="ECO:0007669"/>
    <property type="project" value="UniProtKB-KW"/>
</dbReference>
<dbReference type="AlphaFoldDB" id="A0A1F5H1G6"/>
<dbReference type="Pfam" id="PF00587">
    <property type="entry name" value="tRNA-synt_2b"/>
    <property type="match status" value="1"/>
</dbReference>
<dbReference type="InterPro" id="IPR045864">
    <property type="entry name" value="aa-tRNA-synth_II/BPL/LPL"/>
</dbReference>
<keyword evidence="9" id="KW-0030">Aminoacyl-tRNA synthetase</keyword>
<dbReference type="FunFam" id="3.30.930.10:FF:000002">
    <property type="entry name" value="Threonine--tRNA ligase"/>
    <property type="match status" value="1"/>
</dbReference>
<dbReference type="InterPro" id="IPR004154">
    <property type="entry name" value="Anticodon-bd"/>
</dbReference>
<dbReference type="InterPro" id="IPR033728">
    <property type="entry name" value="ThrRS_core"/>
</dbReference>
<dbReference type="PRINTS" id="PR01047">
    <property type="entry name" value="TRNASYNTHTHR"/>
</dbReference>
<dbReference type="EC" id="6.1.1.3" evidence="2 11"/>
<dbReference type="GO" id="GO:0006435">
    <property type="term" value="P:threonyl-tRNA aminoacylation"/>
    <property type="evidence" value="ECO:0007669"/>
    <property type="project" value="UniProtKB-UniRule"/>
</dbReference>
<evidence type="ECO:0000256" key="1">
    <source>
        <dbReference type="ARBA" id="ARBA00008226"/>
    </source>
</evidence>
<dbReference type="PANTHER" id="PTHR11451:SF44">
    <property type="entry name" value="THREONINE--TRNA LIGASE, CHLOROPLASTIC_MITOCHONDRIAL 2"/>
    <property type="match status" value="1"/>
</dbReference>
<dbReference type="InterPro" id="IPR002314">
    <property type="entry name" value="aa-tRNA-synt_IIb"/>
</dbReference>
<dbReference type="SUPFAM" id="SSF55681">
    <property type="entry name" value="Class II aaRS and biotin synthetases"/>
    <property type="match status" value="1"/>
</dbReference>
<comment type="similarity">
    <text evidence="1">Belongs to the class-II aminoacyl-tRNA synthetase family.</text>
</comment>
<dbReference type="EMBL" id="MFBO01000022">
    <property type="protein sequence ID" value="OGD97895.1"/>
    <property type="molecule type" value="Genomic_DNA"/>
</dbReference>
<sequence length="407" mass="46939">MNKSPALPKNPSPKDHREIGRKLELFFFDDTSPGSAYWLPNGMIIFKELEKFIRETVDNNGYEEIATPIIAKSDLFKKSGHWQFFKENMFNFKVETEDYSIKPMNCPESAIVYSFKTRSYRDLPIRFSEFGRLHRNERSGTLNGMFRVRQLVMDDAHVFCTKEQIQKEITQMLDITLTLYRKLNLPITFGLATRPAKALGDKKTYKQAQDQLSKSLKAHNIDFEILKGEGAFYGPKIHIDFKDSLERTWTMATIQVDFSMPKSLKISYVSEKGEDETPVMIHRAILGSFERFVGIITEHYQGAFPVWLSPIQVVILPIVDKNVKYAQNVERTLKKTQIRASVDLRNETLQAKIRDASLQKIPFLIIVGKKEEKAAKIALRTREGKDLGQMSLDDFQHLVNMEIANKT</sequence>
<dbReference type="GO" id="GO:0046872">
    <property type="term" value="F:metal ion binding"/>
    <property type="evidence" value="ECO:0007669"/>
    <property type="project" value="UniProtKB-KW"/>
</dbReference>
<evidence type="ECO:0000256" key="10">
    <source>
        <dbReference type="ARBA" id="ARBA00049515"/>
    </source>
</evidence>
<evidence type="ECO:0000256" key="4">
    <source>
        <dbReference type="ARBA" id="ARBA00022723"/>
    </source>
</evidence>
<dbReference type="InterPro" id="IPR047246">
    <property type="entry name" value="ThrRS_anticodon"/>
</dbReference>
<dbReference type="Gene3D" id="3.30.930.10">
    <property type="entry name" value="Bira Bifunctional Protein, Domain 2"/>
    <property type="match status" value="1"/>
</dbReference>
<keyword evidence="6" id="KW-0862">Zinc</keyword>
<protein>
    <recommendedName>
        <fullName evidence="2 11">Threonine--tRNA ligase</fullName>
        <ecNumber evidence="2 11">6.1.1.3</ecNumber>
    </recommendedName>
</protein>
<dbReference type="GO" id="GO:0005829">
    <property type="term" value="C:cytosol"/>
    <property type="evidence" value="ECO:0007669"/>
    <property type="project" value="TreeGrafter"/>
</dbReference>
<dbReference type="PROSITE" id="PS50862">
    <property type="entry name" value="AA_TRNA_LIGASE_II"/>
    <property type="match status" value="1"/>
</dbReference>
<keyword evidence="3 13" id="KW-0436">Ligase</keyword>
<evidence type="ECO:0000256" key="9">
    <source>
        <dbReference type="ARBA" id="ARBA00023146"/>
    </source>
</evidence>
<evidence type="ECO:0000256" key="3">
    <source>
        <dbReference type="ARBA" id="ARBA00022598"/>
    </source>
</evidence>
<keyword evidence="4" id="KW-0479">Metal-binding</keyword>
<name>A0A1F5H1G6_9BACT</name>
<gene>
    <name evidence="13" type="ORF">A3A49_02745</name>
</gene>
<comment type="caution">
    <text evidence="13">The sequence shown here is derived from an EMBL/GenBank/DDBJ whole genome shotgun (WGS) entry which is preliminary data.</text>
</comment>
<reference evidence="13 14" key="1">
    <citation type="journal article" date="2016" name="Nat. Commun.">
        <title>Thousands of microbial genomes shed light on interconnected biogeochemical processes in an aquifer system.</title>
        <authorList>
            <person name="Anantharaman K."/>
            <person name="Brown C.T."/>
            <person name="Hug L.A."/>
            <person name="Sharon I."/>
            <person name="Castelle C.J."/>
            <person name="Probst A.J."/>
            <person name="Thomas B.C."/>
            <person name="Singh A."/>
            <person name="Wilkins M.J."/>
            <person name="Karaoz U."/>
            <person name="Brodie E.L."/>
            <person name="Williams K.H."/>
            <person name="Hubbard S.S."/>
            <person name="Banfield J.F."/>
        </authorList>
    </citation>
    <scope>NUCLEOTIDE SEQUENCE [LARGE SCALE GENOMIC DNA]</scope>
</reference>
<dbReference type="FunFam" id="3.40.50.800:FF:000001">
    <property type="entry name" value="Threonine--tRNA ligase"/>
    <property type="match status" value="1"/>
</dbReference>
<dbReference type="NCBIfam" id="TIGR00418">
    <property type="entry name" value="thrS"/>
    <property type="match status" value="1"/>
</dbReference>
<dbReference type="SUPFAM" id="SSF52954">
    <property type="entry name" value="Class II aaRS ABD-related"/>
    <property type="match status" value="1"/>
</dbReference>
<evidence type="ECO:0000259" key="12">
    <source>
        <dbReference type="PROSITE" id="PS50862"/>
    </source>
</evidence>
<dbReference type="GO" id="GO:0004829">
    <property type="term" value="F:threonine-tRNA ligase activity"/>
    <property type="evidence" value="ECO:0007669"/>
    <property type="project" value="UniProtKB-UniRule"/>
</dbReference>
<evidence type="ECO:0000313" key="14">
    <source>
        <dbReference type="Proteomes" id="UP000176740"/>
    </source>
</evidence>
<dbReference type="PANTHER" id="PTHR11451">
    <property type="entry name" value="THREONINE-TRNA LIGASE"/>
    <property type="match status" value="1"/>
</dbReference>
<dbReference type="Gene3D" id="3.40.50.800">
    <property type="entry name" value="Anticodon-binding domain"/>
    <property type="match status" value="1"/>
</dbReference>
<keyword evidence="7" id="KW-0067">ATP-binding</keyword>
<comment type="catalytic activity">
    <reaction evidence="10">
        <text>tRNA(Thr) + L-threonine + ATP = L-threonyl-tRNA(Thr) + AMP + diphosphate + H(+)</text>
        <dbReference type="Rhea" id="RHEA:24624"/>
        <dbReference type="Rhea" id="RHEA-COMP:9670"/>
        <dbReference type="Rhea" id="RHEA-COMP:9704"/>
        <dbReference type="ChEBI" id="CHEBI:15378"/>
        <dbReference type="ChEBI" id="CHEBI:30616"/>
        <dbReference type="ChEBI" id="CHEBI:33019"/>
        <dbReference type="ChEBI" id="CHEBI:57926"/>
        <dbReference type="ChEBI" id="CHEBI:78442"/>
        <dbReference type="ChEBI" id="CHEBI:78534"/>
        <dbReference type="ChEBI" id="CHEBI:456215"/>
        <dbReference type="EC" id="6.1.1.3"/>
    </reaction>
</comment>
<dbReference type="CDD" id="cd00771">
    <property type="entry name" value="ThrRS_core"/>
    <property type="match status" value="1"/>
</dbReference>
<evidence type="ECO:0000256" key="7">
    <source>
        <dbReference type="ARBA" id="ARBA00022840"/>
    </source>
</evidence>
<dbReference type="InterPro" id="IPR036621">
    <property type="entry name" value="Anticodon-bd_dom_sf"/>
</dbReference>
<feature type="domain" description="Aminoacyl-transfer RNA synthetases class-II family profile" evidence="12">
    <location>
        <begin position="15"/>
        <end position="305"/>
    </location>
</feature>
<dbReference type="InterPro" id="IPR006195">
    <property type="entry name" value="aa-tRNA-synth_II"/>
</dbReference>
<organism evidence="13 14">
    <name type="scientific">Candidatus Curtissbacteria bacterium RIFCSPLOWO2_01_FULL_38_11b</name>
    <dbReference type="NCBI Taxonomy" id="1797725"/>
    <lineage>
        <taxon>Bacteria</taxon>
        <taxon>Candidatus Curtissiibacteriota</taxon>
    </lineage>
</organism>
<dbReference type="Proteomes" id="UP000176740">
    <property type="component" value="Unassembled WGS sequence"/>
</dbReference>
<evidence type="ECO:0000256" key="6">
    <source>
        <dbReference type="ARBA" id="ARBA00022833"/>
    </source>
</evidence>
<dbReference type="Pfam" id="PF03129">
    <property type="entry name" value="HGTP_anticodon"/>
    <property type="match status" value="1"/>
</dbReference>
<evidence type="ECO:0000256" key="11">
    <source>
        <dbReference type="NCBIfam" id="TIGR00418"/>
    </source>
</evidence>